<feature type="compositionally biased region" description="Basic and acidic residues" evidence="1">
    <location>
        <begin position="155"/>
        <end position="169"/>
    </location>
</feature>
<sequence>MPLLCFSCFRFSGSRDDSSFILHFDADDGPPRILADNPPPLSSTATNLFDPFPRVVFGGYGRYYAGNDRRATCRFESSRSSITEDPWSWQTLPKFTGKKPRCKKPRIRASAMPLVDATYPWPEWVARFAATQIFTAPELENGDVSSKKPRPLHANSDHDFHPEDGESSR</sequence>
<dbReference type="Proteomes" id="UP001221757">
    <property type="component" value="Unassembled WGS sequence"/>
</dbReference>
<dbReference type="AlphaFoldDB" id="A0AAD7GSK6"/>
<keyword evidence="3" id="KW-1185">Reference proteome</keyword>
<dbReference type="EMBL" id="JARKIE010000010">
    <property type="protein sequence ID" value="KAJ7704284.1"/>
    <property type="molecule type" value="Genomic_DNA"/>
</dbReference>
<feature type="region of interest" description="Disordered" evidence="1">
    <location>
        <begin position="139"/>
        <end position="169"/>
    </location>
</feature>
<name>A0AAD7GSK6_MYCRO</name>
<proteinExistence type="predicted"/>
<gene>
    <name evidence="2" type="ORF">B0H17DRAFT_1193535</name>
</gene>
<comment type="caution">
    <text evidence="2">The sequence shown here is derived from an EMBL/GenBank/DDBJ whole genome shotgun (WGS) entry which is preliminary data.</text>
</comment>
<evidence type="ECO:0000256" key="1">
    <source>
        <dbReference type="SAM" id="MobiDB-lite"/>
    </source>
</evidence>
<evidence type="ECO:0000313" key="3">
    <source>
        <dbReference type="Proteomes" id="UP001221757"/>
    </source>
</evidence>
<evidence type="ECO:0000313" key="2">
    <source>
        <dbReference type="EMBL" id="KAJ7704284.1"/>
    </source>
</evidence>
<protein>
    <submittedName>
        <fullName evidence="2">Uncharacterized protein</fullName>
    </submittedName>
</protein>
<accession>A0AAD7GSK6</accession>
<organism evidence="2 3">
    <name type="scientific">Mycena rosella</name>
    <name type="common">Pink bonnet</name>
    <name type="synonym">Agaricus rosellus</name>
    <dbReference type="NCBI Taxonomy" id="1033263"/>
    <lineage>
        <taxon>Eukaryota</taxon>
        <taxon>Fungi</taxon>
        <taxon>Dikarya</taxon>
        <taxon>Basidiomycota</taxon>
        <taxon>Agaricomycotina</taxon>
        <taxon>Agaricomycetes</taxon>
        <taxon>Agaricomycetidae</taxon>
        <taxon>Agaricales</taxon>
        <taxon>Marasmiineae</taxon>
        <taxon>Mycenaceae</taxon>
        <taxon>Mycena</taxon>
    </lineage>
</organism>
<reference evidence="2" key="1">
    <citation type="submission" date="2023-03" db="EMBL/GenBank/DDBJ databases">
        <title>Massive genome expansion in bonnet fungi (Mycena s.s.) driven by repeated elements and novel gene families across ecological guilds.</title>
        <authorList>
            <consortium name="Lawrence Berkeley National Laboratory"/>
            <person name="Harder C.B."/>
            <person name="Miyauchi S."/>
            <person name="Viragh M."/>
            <person name="Kuo A."/>
            <person name="Thoen E."/>
            <person name="Andreopoulos B."/>
            <person name="Lu D."/>
            <person name="Skrede I."/>
            <person name="Drula E."/>
            <person name="Henrissat B."/>
            <person name="Morin E."/>
            <person name="Kohler A."/>
            <person name="Barry K."/>
            <person name="LaButti K."/>
            <person name="Morin E."/>
            <person name="Salamov A."/>
            <person name="Lipzen A."/>
            <person name="Mereny Z."/>
            <person name="Hegedus B."/>
            <person name="Baldrian P."/>
            <person name="Stursova M."/>
            <person name="Weitz H."/>
            <person name="Taylor A."/>
            <person name="Grigoriev I.V."/>
            <person name="Nagy L.G."/>
            <person name="Martin F."/>
            <person name="Kauserud H."/>
        </authorList>
    </citation>
    <scope>NUCLEOTIDE SEQUENCE</scope>
    <source>
        <strain evidence="2">CBHHK067</strain>
    </source>
</reference>